<evidence type="ECO:0000256" key="2">
    <source>
        <dbReference type="SAM" id="Phobius"/>
    </source>
</evidence>
<dbReference type="PANTHER" id="PTHR32309:SF13">
    <property type="entry name" value="FERRIC ENTEROBACTIN TRANSPORT PROTEIN FEPE"/>
    <property type="match status" value="1"/>
</dbReference>
<comment type="caution">
    <text evidence="3">The sequence shown here is derived from an EMBL/GenBank/DDBJ whole genome shotgun (WGS) entry which is preliminary data.</text>
</comment>
<name>A0A078RWS6_BACUN</name>
<evidence type="ECO:0000313" key="4">
    <source>
        <dbReference type="Proteomes" id="UP000028013"/>
    </source>
</evidence>
<keyword evidence="2" id="KW-1133">Transmembrane helix</keyword>
<proteinExistence type="predicted"/>
<evidence type="ECO:0000313" key="3">
    <source>
        <dbReference type="EMBL" id="KDS48915.1"/>
    </source>
</evidence>
<keyword evidence="2" id="KW-0472">Membrane</keyword>
<keyword evidence="1" id="KW-0175">Coiled coil</keyword>
<dbReference type="PATRIC" id="fig|1339349.3.peg.3717"/>
<reference evidence="3 4" key="1">
    <citation type="submission" date="2014-04" db="EMBL/GenBank/DDBJ databases">
        <authorList>
            <person name="Sears C."/>
            <person name="Carroll K."/>
            <person name="Sack B.R."/>
            <person name="Qadri F."/>
            <person name="Myers L.L."/>
            <person name="Chung G.-T."/>
            <person name="Escheverria P."/>
            <person name="Fraser C.M."/>
            <person name="Sadzewicz L."/>
            <person name="Shefchek K.A."/>
            <person name="Tallon L."/>
            <person name="Das S.P."/>
            <person name="Daugherty S."/>
            <person name="Mongodin E.F."/>
        </authorList>
    </citation>
    <scope>NUCLEOTIDE SEQUENCE [LARGE SCALE GENOMIC DNA]</scope>
    <source>
        <strain evidence="3 4">3978 T3 ii</strain>
    </source>
</reference>
<dbReference type="GO" id="GO:0004713">
    <property type="term" value="F:protein tyrosine kinase activity"/>
    <property type="evidence" value="ECO:0007669"/>
    <property type="project" value="TreeGrafter"/>
</dbReference>
<dbReference type="GO" id="GO:0005886">
    <property type="term" value="C:plasma membrane"/>
    <property type="evidence" value="ECO:0007669"/>
    <property type="project" value="TreeGrafter"/>
</dbReference>
<feature type="transmembrane region" description="Helical" evidence="2">
    <location>
        <begin position="16"/>
        <end position="36"/>
    </location>
</feature>
<feature type="coiled-coil region" evidence="1">
    <location>
        <begin position="325"/>
        <end position="362"/>
    </location>
</feature>
<dbReference type="EMBL" id="JNHN01000179">
    <property type="protein sequence ID" value="KDS48915.1"/>
    <property type="molecule type" value="Genomic_DNA"/>
</dbReference>
<protein>
    <recommendedName>
        <fullName evidence="5">Transmembrane protein</fullName>
    </recommendedName>
</protein>
<accession>A0A078RWS6</accession>
<dbReference type="PANTHER" id="PTHR32309">
    <property type="entry name" value="TYROSINE-PROTEIN KINASE"/>
    <property type="match status" value="1"/>
</dbReference>
<organism evidence="3 4">
    <name type="scientific">Bacteroides uniformis str. 3978 T3 ii</name>
    <dbReference type="NCBI Taxonomy" id="1339349"/>
    <lineage>
        <taxon>Bacteria</taxon>
        <taxon>Pseudomonadati</taxon>
        <taxon>Bacteroidota</taxon>
        <taxon>Bacteroidia</taxon>
        <taxon>Bacteroidales</taxon>
        <taxon>Bacteroidaceae</taxon>
        <taxon>Bacteroides</taxon>
    </lineage>
</organism>
<sequence length="719" mass="82356">MDIVQFLTQFFYRIRYWLLWGSLIVTALVIYFTQFLPFNYTVNSSLYAGITNSTNLDGTELLNINSTFDNIINIAKSKSTLEKVSIRLLATNLVHGDEWKDNMYIQAKHYRQLVQATPKEVLALVDRSSVDKTTENLTKYRKESGQNYIYAIFSRPTAYYSYAALNTIDVKRLGTSDLIEINYTTTDPGIAQNTVKILEDELMKAYEILRFSATNNVIAYFEEEVRKAKALLTREEDDLTDYSVKEQVINYNEQSKALALTKYAADDRIEASQRTYESAVALRKMLEEKMDIRAKIIRTNTNLLQELEKVSNLNQSIMEHEIFTTEKSQQSSEKLLKEKENLKKAEEKISHLSDNLNEYSFSKEGVGIKNMVDEWLMACINEAKAKAELQVLSNRQIDIINEYAHFSPIGTQVKRKERAIGIAEDTYRQQLKGLADAHLRLQNIKMTTANLQIISDPNYPLTDNGRKRAVIIIAAFFGSLIFITAYFLLIELLDRTLRDPIRSKRLTGLPVIAAFNGISNLKYRGFLKACNRLAAAYSCRQLNNYLQPGRPTIINLLSMNAREGKSFLAKYFIQYWESEGIRVRLVEHNHDFEIKDKIYVQAQELSDFWQLNEAEEIPDVILVEYPSVNVASLPIPVLKKADFNLLIANACRLWGKDDDNRLKPLKDELADTPLFLYLNNADREVVEAFTGELPPKTPVHSFFSRLAQLGLTSKPAAVK</sequence>
<dbReference type="AlphaFoldDB" id="A0A078RWS6"/>
<gene>
    <name evidence="3" type="ORF">M094_2606</name>
</gene>
<feature type="transmembrane region" description="Helical" evidence="2">
    <location>
        <begin position="469"/>
        <end position="493"/>
    </location>
</feature>
<dbReference type="InterPro" id="IPR050445">
    <property type="entry name" value="Bact_polysacc_biosynth/exp"/>
</dbReference>
<evidence type="ECO:0000256" key="1">
    <source>
        <dbReference type="SAM" id="Coils"/>
    </source>
</evidence>
<dbReference type="Proteomes" id="UP000028013">
    <property type="component" value="Unassembled WGS sequence"/>
</dbReference>
<dbReference type="RefSeq" id="WP_035448694.1">
    <property type="nucleotide sequence ID" value="NZ_JNHN01000179.1"/>
</dbReference>
<evidence type="ECO:0008006" key="5">
    <source>
        <dbReference type="Google" id="ProtNLM"/>
    </source>
</evidence>
<keyword evidence="2" id="KW-0812">Transmembrane</keyword>